<dbReference type="STRING" id="993615.L2GKY9"/>
<dbReference type="SUPFAM" id="SSF52743">
    <property type="entry name" value="Subtilisin-like"/>
    <property type="match status" value="1"/>
</dbReference>
<dbReference type="InterPro" id="IPR000209">
    <property type="entry name" value="Peptidase_S8/S53_dom"/>
</dbReference>
<comment type="similarity">
    <text evidence="1">Belongs to the peptidase S8 family.</text>
</comment>
<name>L2GKY9_VITCO</name>
<keyword evidence="2" id="KW-0645">Protease</keyword>
<dbReference type="Pfam" id="PF00082">
    <property type="entry name" value="Peptidase_S8"/>
    <property type="match status" value="1"/>
</dbReference>
<keyword evidence="4" id="KW-0720">Serine protease</keyword>
<keyword evidence="8" id="KW-1185">Reference proteome</keyword>
<dbReference type="GO" id="GO:0004252">
    <property type="term" value="F:serine-type endopeptidase activity"/>
    <property type="evidence" value="ECO:0007669"/>
    <property type="project" value="InterPro"/>
</dbReference>
<feature type="transmembrane region" description="Helical" evidence="5">
    <location>
        <begin position="483"/>
        <end position="505"/>
    </location>
</feature>
<dbReference type="EMBL" id="JH370142">
    <property type="protein sequence ID" value="ELA41521.1"/>
    <property type="molecule type" value="Genomic_DNA"/>
</dbReference>
<dbReference type="OMA" id="HYENTIF"/>
<evidence type="ECO:0000256" key="3">
    <source>
        <dbReference type="ARBA" id="ARBA00022801"/>
    </source>
</evidence>
<protein>
    <recommendedName>
        <fullName evidence="6">Peptidase S8/S53 domain-containing protein</fullName>
    </recommendedName>
</protein>
<evidence type="ECO:0000256" key="4">
    <source>
        <dbReference type="ARBA" id="ARBA00022825"/>
    </source>
</evidence>
<feature type="domain" description="Peptidase S8/S53" evidence="6">
    <location>
        <begin position="338"/>
        <end position="448"/>
    </location>
</feature>
<dbReference type="PANTHER" id="PTHR43806">
    <property type="entry name" value="PEPTIDASE S8"/>
    <property type="match status" value="1"/>
</dbReference>
<keyword evidence="5" id="KW-0812">Transmembrane</keyword>
<dbReference type="GeneID" id="19882096"/>
<evidence type="ECO:0000256" key="5">
    <source>
        <dbReference type="SAM" id="Phobius"/>
    </source>
</evidence>
<dbReference type="PANTHER" id="PTHR43806:SF11">
    <property type="entry name" value="CEREVISIN-RELATED"/>
    <property type="match status" value="1"/>
</dbReference>
<evidence type="ECO:0000256" key="1">
    <source>
        <dbReference type="ARBA" id="ARBA00011073"/>
    </source>
</evidence>
<organism evidence="7 8">
    <name type="scientific">Vittaforma corneae (strain ATCC 50505)</name>
    <name type="common">Microsporidian parasite</name>
    <name type="synonym">Nosema corneum</name>
    <dbReference type="NCBI Taxonomy" id="993615"/>
    <lineage>
        <taxon>Eukaryota</taxon>
        <taxon>Fungi</taxon>
        <taxon>Fungi incertae sedis</taxon>
        <taxon>Microsporidia</taxon>
        <taxon>Nosematidae</taxon>
        <taxon>Vittaforma</taxon>
    </lineage>
</organism>
<dbReference type="InterPro" id="IPR036852">
    <property type="entry name" value="Peptidase_S8/S53_dom_sf"/>
</dbReference>
<evidence type="ECO:0000313" key="7">
    <source>
        <dbReference type="EMBL" id="ELA41521.1"/>
    </source>
</evidence>
<dbReference type="GO" id="GO:0005615">
    <property type="term" value="C:extracellular space"/>
    <property type="evidence" value="ECO:0007669"/>
    <property type="project" value="TreeGrafter"/>
</dbReference>
<gene>
    <name evidence="7" type="ORF">VICG_01385</name>
</gene>
<dbReference type="AlphaFoldDB" id="L2GKY9"/>
<keyword evidence="5" id="KW-0472">Membrane</keyword>
<dbReference type="GO" id="GO:0006508">
    <property type="term" value="P:proteolysis"/>
    <property type="evidence" value="ECO:0007669"/>
    <property type="project" value="UniProtKB-KW"/>
</dbReference>
<dbReference type="OrthoDB" id="206201at2759"/>
<evidence type="ECO:0000256" key="2">
    <source>
        <dbReference type="ARBA" id="ARBA00022670"/>
    </source>
</evidence>
<evidence type="ECO:0000259" key="6">
    <source>
        <dbReference type="Pfam" id="PF00082"/>
    </source>
</evidence>
<dbReference type="HOGENOM" id="CLU_038703_0_0_1"/>
<reference evidence="8" key="1">
    <citation type="submission" date="2011-05" db="EMBL/GenBank/DDBJ databases">
        <title>The genome sequence of Vittaforma corneae strain ATCC 50505.</title>
        <authorList>
            <consortium name="The Broad Institute Genome Sequencing Platform"/>
            <person name="Cuomo C."/>
            <person name="Didier E."/>
            <person name="Bowers L."/>
            <person name="Young S.K."/>
            <person name="Zeng Q."/>
            <person name="Gargeya S."/>
            <person name="Fitzgerald M."/>
            <person name="Haas B."/>
            <person name="Abouelleil A."/>
            <person name="Alvarado L."/>
            <person name="Arachchi H.M."/>
            <person name="Berlin A."/>
            <person name="Chapman S.B."/>
            <person name="Gearin G."/>
            <person name="Goldberg J."/>
            <person name="Griggs A."/>
            <person name="Gujja S."/>
            <person name="Hansen M."/>
            <person name="Heiman D."/>
            <person name="Howarth C."/>
            <person name="Larimer J."/>
            <person name="Lui A."/>
            <person name="MacDonald P.J.P."/>
            <person name="McCowen C."/>
            <person name="Montmayeur A."/>
            <person name="Murphy C."/>
            <person name="Neiman D."/>
            <person name="Pearson M."/>
            <person name="Priest M."/>
            <person name="Roberts A."/>
            <person name="Saif S."/>
            <person name="Shea T."/>
            <person name="Sisk P."/>
            <person name="Stolte C."/>
            <person name="Sykes S."/>
            <person name="Wortman J."/>
            <person name="Nusbaum C."/>
            <person name="Birren B."/>
        </authorList>
    </citation>
    <scope>NUCLEOTIDE SEQUENCE [LARGE SCALE GENOMIC DNA]</scope>
    <source>
        <strain evidence="8">ATCC 50505</strain>
    </source>
</reference>
<dbReference type="InterPro" id="IPR050131">
    <property type="entry name" value="Peptidase_S8_subtilisin-like"/>
</dbReference>
<keyword evidence="5" id="KW-1133">Transmembrane helix</keyword>
<dbReference type="InParanoid" id="L2GKY9"/>
<proteinExistence type="inferred from homology"/>
<sequence>MKWTKYLIIIGCVFKNSNQSVLKNPPNLNSIAETEPKNQVLEVVIKNKECTDKTEGRLESSNVKECSKSENNTLKARIQNIKLNPTKDDYFNTQEKCYVVNTTFVPVSDIEKLVEEFQKHQKAVRFIYKRNILGFSFCAPYNIVSKIVESITGKYSLVNIEEDKIFKLAYTEQYSQKSQQNVQKMLINSTFEEKIVISSTNNNANEAIKQDRKIVQSHLPLHFFRMMNTGNLIFNNYFLDNIIFRLLGINKLIKYFYKYEYSYDGKGIQVKVIGTPKCNSNRIVNEALLNNIEYSLSKGSKVEFIETVSCDRTIKLSKLLHVLEQISNANILVIPLYGPYSEALDAALKRISRRMTVITAAGDDGEEGCNYSPNGKYIIKVGSATKHGQISEFSNRGNCVNLYSLGEDILDKSGTSYSAAFIAGAVAIYKEKNPDATHHDILRFLFYSSVRNEYNQPIFKIPYLSTDESEKMKRPVYYSLYEVMFYNLLIALFVMVLICLTVYLIKRIRERNADRSYFARSLRQRASPLESTRR</sequence>
<dbReference type="RefSeq" id="XP_007604831.1">
    <property type="nucleotide sequence ID" value="XM_007604769.1"/>
</dbReference>
<evidence type="ECO:0000313" key="8">
    <source>
        <dbReference type="Proteomes" id="UP000011082"/>
    </source>
</evidence>
<dbReference type="Proteomes" id="UP000011082">
    <property type="component" value="Unassembled WGS sequence"/>
</dbReference>
<keyword evidence="3" id="KW-0378">Hydrolase</keyword>
<accession>L2GKY9</accession>
<dbReference type="Gene3D" id="3.40.50.200">
    <property type="entry name" value="Peptidase S8/S53 domain"/>
    <property type="match status" value="1"/>
</dbReference>
<dbReference type="VEuPathDB" id="MicrosporidiaDB:VICG_01385"/>